<evidence type="ECO:0000259" key="12">
    <source>
        <dbReference type="Pfam" id="PF00892"/>
    </source>
</evidence>
<dbReference type="InterPro" id="IPR000620">
    <property type="entry name" value="EamA_dom"/>
</dbReference>
<dbReference type="EMBL" id="SHKW01000001">
    <property type="protein sequence ID" value="RZU43501.1"/>
    <property type="molecule type" value="Genomic_DNA"/>
</dbReference>
<keyword evidence="3" id="KW-0444">Lipid biosynthesis</keyword>
<feature type="domain" description="EamA" evidence="12">
    <location>
        <begin position="66"/>
        <end position="136"/>
    </location>
</feature>
<evidence type="ECO:0000256" key="7">
    <source>
        <dbReference type="ARBA" id="ARBA00022985"/>
    </source>
</evidence>
<feature type="transmembrane region" description="Helical" evidence="11">
    <location>
        <begin position="54"/>
        <end position="80"/>
    </location>
</feature>
<dbReference type="GO" id="GO:0005886">
    <property type="term" value="C:plasma membrane"/>
    <property type="evidence" value="ECO:0007669"/>
    <property type="project" value="UniProtKB-SubCell"/>
</dbReference>
<name>A0A4Q7Z1H9_9BACT</name>
<dbReference type="AlphaFoldDB" id="A0A4Q7Z1H9"/>
<proteinExistence type="predicted"/>
<keyword evidence="5" id="KW-0441">Lipid A biosynthesis</keyword>
<keyword evidence="14" id="KW-1185">Reference proteome</keyword>
<keyword evidence="6 11" id="KW-0812">Transmembrane</keyword>
<comment type="subcellular location">
    <subcellularLocation>
        <location evidence="1">Cell membrane</location>
        <topology evidence="1">Multi-pass membrane protein</topology>
    </subcellularLocation>
</comment>
<protein>
    <submittedName>
        <fullName evidence="13">EamA-like transporter family protein</fullName>
    </submittedName>
</protein>
<dbReference type="SUPFAM" id="SSF103481">
    <property type="entry name" value="Multidrug resistance efflux transporter EmrE"/>
    <property type="match status" value="1"/>
</dbReference>
<evidence type="ECO:0000256" key="3">
    <source>
        <dbReference type="ARBA" id="ARBA00022516"/>
    </source>
</evidence>
<dbReference type="PANTHER" id="PTHR30561">
    <property type="entry name" value="SMR FAMILY PROTON-DEPENDENT DRUG EFFLUX TRANSPORTER SUGE"/>
    <property type="match status" value="1"/>
</dbReference>
<keyword evidence="7" id="KW-0448">Lipopolysaccharide biosynthesis</keyword>
<keyword evidence="2" id="KW-1003">Cell membrane</keyword>
<gene>
    <name evidence="13" type="ORF">BDD14_5167</name>
</gene>
<evidence type="ECO:0000256" key="11">
    <source>
        <dbReference type="SAM" id="Phobius"/>
    </source>
</evidence>
<evidence type="ECO:0000256" key="9">
    <source>
        <dbReference type="ARBA" id="ARBA00023098"/>
    </source>
</evidence>
<feature type="transmembrane region" description="Helical" evidence="11">
    <location>
        <begin position="92"/>
        <end position="113"/>
    </location>
</feature>
<evidence type="ECO:0000256" key="5">
    <source>
        <dbReference type="ARBA" id="ARBA00022556"/>
    </source>
</evidence>
<dbReference type="GO" id="GO:0009245">
    <property type="term" value="P:lipid A biosynthetic process"/>
    <property type="evidence" value="ECO:0007669"/>
    <property type="project" value="UniProtKB-KW"/>
</dbReference>
<dbReference type="GO" id="GO:0009103">
    <property type="term" value="P:lipopolysaccharide biosynthetic process"/>
    <property type="evidence" value="ECO:0007669"/>
    <property type="project" value="UniProtKB-KW"/>
</dbReference>
<evidence type="ECO:0000256" key="2">
    <source>
        <dbReference type="ARBA" id="ARBA00022475"/>
    </source>
</evidence>
<dbReference type="RefSeq" id="WP_130422117.1">
    <property type="nucleotide sequence ID" value="NZ_SHKW01000001.1"/>
</dbReference>
<keyword evidence="8 11" id="KW-1133">Transmembrane helix</keyword>
<dbReference type="InterPro" id="IPR037185">
    <property type="entry name" value="EmrE-like"/>
</dbReference>
<dbReference type="Proteomes" id="UP000292958">
    <property type="component" value="Unassembled WGS sequence"/>
</dbReference>
<feature type="transmembrane region" description="Helical" evidence="11">
    <location>
        <begin position="12"/>
        <end position="33"/>
    </location>
</feature>
<keyword evidence="9" id="KW-0443">Lipid metabolism</keyword>
<evidence type="ECO:0000313" key="13">
    <source>
        <dbReference type="EMBL" id="RZU43501.1"/>
    </source>
</evidence>
<evidence type="ECO:0000313" key="14">
    <source>
        <dbReference type="Proteomes" id="UP000292958"/>
    </source>
</evidence>
<reference evidence="13 14" key="1">
    <citation type="submission" date="2019-02" db="EMBL/GenBank/DDBJ databases">
        <title>Genomic Encyclopedia of Archaeal and Bacterial Type Strains, Phase II (KMG-II): from individual species to whole genera.</title>
        <authorList>
            <person name="Goeker M."/>
        </authorList>
    </citation>
    <scope>NUCLEOTIDE SEQUENCE [LARGE SCALE GENOMIC DNA]</scope>
    <source>
        <strain evidence="13 14">DSM 18101</strain>
    </source>
</reference>
<dbReference type="PANTHER" id="PTHR30561:SF9">
    <property type="entry name" value="4-AMINO-4-DEOXY-L-ARABINOSE-PHOSPHOUNDECAPRENOL FLIPPASE SUBUNIT ARNF-RELATED"/>
    <property type="match status" value="1"/>
</dbReference>
<sequence>MTMATSSVLHTWSAIGGVAALAIAGEVLIASAMRNLGDLDHIRERSGQTGLSSYLAPIRAVLSSPTFVIGALCMALNFFAMLYVLSIVDLSLAAPAIAALTYIGNAIAAKLFLGENVDRRRWLAVLFVCVGVVLISR</sequence>
<evidence type="ECO:0000256" key="4">
    <source>
        <dbReference type="ARBA" id="ARBA00022519"/>
    </source>
</evidence>
<dbReference type="Gene3D" id="1.10.3730.20">
    <property type="match status" value="1"/>
</dbReference>
<keyword evidence="10 11" id="KW-0472">Membrane</keyword>
<evidence type="ECO:0000256" key="8">
    <source>
        <dbReference type="ARBA" id="ARBA00022989"/>
    </source>
</evidence>
<dbReference type="InterPro" id="IPR000390">
    <property type="entry name" value="Small_drug/metabolite_transptr"/>
</dbReference>
<keyword evidence="4" id="KW-0997">Cell inner membrane</keyword>
<dbReference type="OrthoDB" id="123155at2"/>
<dbReference type="GO" id="GO:0022857">
    <property type="term" value="F:transmembrane transporter activity"/>
    <property type="evidence" value="ECO:0007669"/>
    <property type="project" value="InterPro"/>
</dbReference>
<evidence type="ECO:0000256" key="10">
    <source>
        <dbReference type="ARBA" id="ARBA00023136"/>
    </source>
</evidence>
<comment type="caution">
    <text evidence="13">The sequence shown here is derived from an EMBL/GenBank/DDBJ whole genome shotgun (WGS) entry which is preliminary data.</text>
</comment>
<evidence type="ECO:0000256" key="6">
    <source>
        <dbReference type="ARBA" id="ARBA00022692"/>
    </source>
</evidence>
<dbReference type="Pfam" id="PF00892">
    <property type="entry name" value="EamA"/>
    <property type="match status" value="1"/>
</dbReference>
<evidence type="ECO:0000256" key="1">
    <source>
        <dbReference type="ARBA" id="ARBA00004651"/>
    </source>
</evidence>
<accession>A0A4Q7Z1H9</accession>
<organism evidence="13 14">
    <name type="scientific">Edaphobacter modestus</name>
    <dbReference type="NCBI Taxonomy" id="388466"/>
    <lineage>
        <taxon>Bacteria</taxon>
        <taxon>Pseudomonadati</taxon>
        <taxon>Acidobacteriota</taxon>
        <taxon>Terriglobia</taxon>
        <taxon>Terriglobales</taxon>
        <taxon>Acidobacteriaceae</taxon>
        <taxon>Edaphobacter</taxon>
    </lineage>
</organism>